<feature type="signal peptide" evidence="1">
    <location>
        <begin position="1"/>
        <end position="25"/>
    </location>
</feature>
<dbReference type="OrthoDB" id="962392at2"/>
<protein>
    <recommendedName>
        <fullName evidence="4">CS1 type fimbrial major subunit</fullName>
    </recommendedName>
</protein>
<proteinExistence type="predicted"/>
<evidence type="ECO:0000256" key="1">
    <source>
        <dbReference type="SAM" id="SignalP"/>
    </source>
</evidence>
<dbReference type="RefSeq" id="WP_111598409.1">
    <property type="nucleotide sequence ID" value="NZ_QLLL01000005.1"/>
</dbReference>
<reference evidence="2 3" key="1">
    <citation type="submission" date="2018-06" db="EMBL/GenBank/DDBJ databases">
        <title>Genomic Encyclopedia of Archaeal and Bacterial Type Strains, Phase II (KMG-II): from individual species to whole genera.</title>
        <authorList>
            <person name="Goeker M."/>
        </authorList>
    </citation>
    <scope>NUCLEOTIDE SEQUENCE [LARGE SCALE GENOMIC DNA]</scope>
    <source>
        <strain evidence="2 3">DSM 23857</strain>
    </source>
</reference>
<dbReference type="AlphaFoldDB" id="A0A327QL84"/>
<dbReference type="EMBL" id="QLLL01000005">
    <property type="protein sequence ID" value="RAJ04103.1"/>
    <property type="molecule type" value="Genomic_DNA"/>
</dbReference>
<keyword evidence="1" id="KW-0732">Signal</keyword>
<evidence type="ECO:0000313" key="2">
    <source>
        <dbReference type="EMBL" id="RAJ04103.1"/>
    </source>
</evidence>
<accession>A0A327QL84</accession>
<organism evidence="2 3">
    <name type="scientific">Chitinophaga skermanii</name>
    <dbReference type="NCBI Taxonomy" id="331697"/>
    <lineage>
        <taxon>Bacteria</taxon>
        <taxon>Pseudomonadati</taxon>
        <taxon>Bacteroidota</taxon>
        <taxon>Chitinophagia</taxon>
        <taxon>Chitinophagales</taxon>
        <taxon>Chitinophagaceae</taxon>
        <taxon>Chitinophaga</taxon>
    </lineage>
</organism>
<gene>
    <name evidence="2" type="ORF">LX64_02981</name>
</gene>
<evidence type="ECO:0000313" key="3">
    <source>
        <dbReference type="Proteomes" id="UP000249547"/>
    </source>
</evidence>
<comment type="caution">
    <text evidence="2">The sequence shown here is derived from an EMBL/GenBank/DDBJ whole genome shotgun (WGS) entry which is preliminary data.</text>
</comment>
<sequence length="172" mass="17049">MKNLKSCVAIAICGLLLSFSQKSSAQTTANTTLTVILNPVLVMTLSATPPTLTFATANDYANGVSATYANAITVTSTANYSITVKTSSADLANGANTIPVSNVNVAVSGTTGVGTTGSGALSTTDLAIVTNAPAAIAKGIGLTYSTTAGNPAFVGKPSGNYTTTLTFTATAL</sequence>
<name>A0A327QL84_9BACT</name>
<dbReference type="Proteomes" id="UP000249547">
    <property type="component" value="Unassembled WGS sequence"/>
</dbReference>
<keyword evidence="3" id="KW-1185">Reference proteome</keyword>
<evidence type="ECO:0008006" key="4">
    <source>
        <dbReference type="Google" id="ProtNLM"/>
    </source>
</evidence>
<feature type="chain" id="PRO_5016311671" description="CS1 type fimbrial major subunit" evidence="1">
    <location>
        <begin position="26"/>
        <end position="172"/>
    </location>
</feature>